<dbReference type="CDD" id="cd04301">
    <property type="entry name" value="NAT_SF"/>
    <property type="match status" value="1"/>
</dbReference>
<evidence type="ECO:0000313" key="4">
    <source>
        <dbReference type="EMBL" id="QIR27369.1"/>
    </source>
</evidence>
<feature type="domain" description="N-acetyltransferase" evidence="3">
    <location>
        <begin position="4"/>
        <end position="151"/>
    </location>
</feature>
<sequence length="159" mass="17320">MYTIAITSPADPDVSALIHELDKYQSTLYPAESNHLIDLAALPENQIIVMLIRQGETAVGCGAIVLADDGCGEMKRVFIDPTHRGQRLGEKLLTALETVALQRGCTTLQLETGIHQHAAINLYTRSGYQICAAFAPYQPDPLSVFMTKSLVTQVHQAAQ</sequence>
<name>A0A6G9RN48_9ENTR</name>
<dbReference type="Proteomes" id="UP000503580">
    <property type="component" value="Chromosome"/>
</dbReference>
<keyword evidence="1 4" id="KW-0808">Transferase</keyword>
<accession>A0A6G9RN48</accession>
<organism evidence="4 5">
    <name type="scientific">Kluyvera genomosp. 3</name>
    <dbReference type="NCBI Taxonomy" id="2774055"/>
    <lineage>
        <taxon>Bacteria</taxon>
        <taxon>Pseudomonadati</taxon>
        <taxon>Pseudomonadota</taxon>
        <taxon>Gammaproteobacteria</taxon>
        <taxon>Enterobacterales</taxon>
        <taxon>Enterobacteriaceae</taxon>
        <taxon>Kluyvera</taxon>
    </lineage>
</organism>
<keyword evidence="5" id="KW-1185">Reference proteome</keyword>
<dbReference type="InterPro" id="IPR000182">
    <property type="entry name" value="GNAT_dom"/>
</dbReference>
<dbReference type="KEGG" id="kgn:GY169_11395"/>
<gene>
    <name evidence="4" type="ORF">GY169_11395</name>
</gene>
<keyword evidence="2" id="KW-0012">Acyltransferase</keyword>
<dbReference type="Pfam" id="PF00583">
    <property type="entry name" value="Acetyltransf_1"/>
    <property type="match status" value="1"/>
</dbReference>
<dbReference type="Gene3D" id="3.40.630.30">
    <property type="match status" value="1"/>
</dbReference>
<evidence type="ECO:0000259" key="3">
    <source>
        <dbReference type="PROSITE" id="PS51186"/>
    </source>
</evidence>
<dbReference type="PANTHER" id="PTHR43877:SF2">
    <property type="entry name" value="AMINOALKYLPHOSPHONATE N-ACETYLTRANSFERASE-RELATED"/>
    <property type="match status" value="1"/>
</dbReference>
<dbReference type="GO" id="GO:0016747">
    <property type="term" value="F:acyltransferase activity, transferring groups other than amino-acyl groups"/>
    <property type="evidence" value="ECO:0007669"/>
    <property type="project" value="InterPro"/>
</dbReference>
<evidence type="ECO:0000256" key="2">
    <source>
        <dbReference type="ARBA" id="ARBA00023315"/>
    </source>
</evidence>
<dbReference type="InterPro" id="IPR050832">
    <property type="entry name" value="Bact_Acetyltransf"/>
</dbReference>
<evidence type="ECO:0000256" key="1">
    <source>
        <dbReference type="ARBA" id="ARBA00022679"/>
    </source>
</evidence>
<dbReference type="PANTHER" id="PTHR43877">
    <property type="entry name" value="AMINOALKYLPHOSPHONATE N-ACETYLTRANSFERASE-RELATED-RELATED"/>
    <property type="match status" value="1"/>
</dbReference>
<reference evidence="4 5" key="1">
    <citation type="submission" date="2020-02" db="EMBL/GenBank/DDBJ databases">
        <title>Whole genome PO2S7.</title>
        <authorList>
            <person name="Singha K.M."/>
        </authorList>
    </citation>
    <scope>NUCLEOTIDE SEQUENCE [LARGE SCALE GENOMIC DNA]</scope>
    <source>
        <strain evidence="4 5">PO2S7</strain>
    </source>
</reference>
<protein>
    <submittedName>
        <fullName evidence="4">GNAT family N-acetyltransferase</fullName>
    </submittedName>
</protein>
<dbReference type="SUPFAM" id="SSF55729">
    <property type="entry name" value="Acyl-CoA N-acyltransferases (Nat)"/>
    <property type="match status" value="1"/>
</dbReference>
<proteinExistence type="predicted"/>
<dbReference type="RefSeq" id="WP_163446398.1">
    <property type="nucleotide sequence ID" value="NZ_CP050321.1"/>
</dbReference>
<dbReference type="EMBL" id="CP050321">
    <property type="protein sequence ID" value="QIR27369.1"/>
    <property type="molecule type" value="Genomic_DNA"/>
</dbReference>
<dbReference type="AlphaFoldDB" id="A0A6G9RN48"/>
<evidence type="ECO:0000313" key="5">
    <source>
        <dbReference type="Proteomes" id="UP000503580"/>
    </source>
</evidence>
<dbReference type="PROSITE" id="PS51186">
    <property type="entry name" value="GNAT"/>
    <property type="match status" value="1"/>
</dbReference>
<dbReference type="InterPro" id="IPR016181">
    <property type="entry name" value="Acyl_CoA_acyltransferase"/>
</dbReference>